<feature type="compositionally biased region" description="Polar residues" evidence="1">
    <location>
        <begin position="1"/>
        <end position="10"/>
    </location>
</feature>
<evidence type="ECO:0000256" key="2">
    <source>
        <dbReference type="SAM" id="Phobius"/>
    </source>
</evidence>
<gene>
    <name evidence="3" type="ORF">CURHAP_LOCUS39572</name>
</gene>
<keyword evidence="2" id="KW-1133">Transmembrane helix</keyword>
<organism evidence="3 4">
    <name type="scientific">Prunus armeniaca</name>
    <name type="common">Apricot</name>
    <name type="synonym">Armeniaca vulgaris</name>
    <dbReference type="NCBI Taxonomy" id="36596"/>
    <lineage>
        <taxon>Eukaryota</taxon>
        <taxon>Viridiplantae</taxon>
        <taxon>Streptophyta</taxon>
        <taxon>Embryophyta</taxon>
        <taxon>Tracheophyta</taxon>
        <taxon>Spermatophyta</taxon>
        <taxon>Magnoliopsida</taxon>
        <taxon>eudicotyledons</taxon>
        <taxon>Gunneridae</taxon>
        <taxon>Pentapetalae</taxon>
        <taxon>rosids</taxon>
        <taxon>fabids</taxon>
        <taxon>Rosales</taxon>
        <taxon>Rosaceae</taxon>
        <taxon>Amygdaloideae</taxon>
        <taxon>Amygdaleae</taxon>
        <taxon>Prunus</taxon>
    </lineage>
</organism>
<dbReference type="Proteomes" id="UP000507222">
    <property type="component" value="Unassembled WGS sequence"/>
</dbReference>
<keyword evidence="2" id="KW-0812">Transmembrane</keyword>
<feature type="transmembrane region" description="Helical" evidence="2">
    <location>
        <begin position="46"/>
        <end position="70"/>
    </location>
</feature>
<reference evidence="3 4" key="1">
    <citation type="submission" date="2020-05" db="EMBL/GenBank/DDBJ databases">
        <authorList>
            <person name="Campoy J."/>
            <person name="Schneeberger K."/>
            <person name="Spophaly S."/>
        </authorList>
    </citation>
    <scope>NUCLEOTIDE SEQUENCE [LARGE SCALE GENOMIC DNA]</scope>
    <source>
        <strain evidence="3">PruArmRojPasFocal</strain>
    </source>
</reference>
<evidence type="ECO:0000313" key="4">
    <source>
        <dbReference type="Proteomes" id="UP000507222"/>
    </source>
</evidence>
<accession>A0A6J5V7F5</accession>
<proteinExistence type="predicted"/>
<evidence type="ECO:0000313" key="3">
    <source>
        <dbReference type="EMBL" id="CAB4284131.1"/>
    </source>
</evidence>
<feature type="region of interest" description="Disordered" evidence="1">
    <location>
        <begin position="1"/>
        <end position="26"/>
    </location>
</feature>
<dbReference type="EMBL" id="CAEKDK010000006">
    <property type="protein sequence ID" value="CAB4284131.1"/>
    <property type="molecule type" value="Genomic_DNA"/>
</dbReference>
<keyword evidence="2" id="KW-0472">Membrane</keyword>
<sequence>MSGDDNNNDCNGRYDSHDDGGGGGGGRSKIAVVAIVPRMMVEAMTVVMAMMVVEAVAFVVALVNSSWALVASAVRKMLYLGDEQLAQTWISNITEIPEETLRQALQVMGKLHKSSNLLQI</sequence>
<protein>
    <submittedName>
        <fullName evidence="3">Uncharacterized protein</fullName>
    </submittedName>
</protein>
<evidence type="ECO:0000256" key="1">
    <source>
        <dbReference type="SAM" id="MobiDB-lite"/>
    </source>
</evidence>
<dbReference type="AlphaFoldDB" id="A0A6J5V7F5"/>
<name>A0A6J5V7F5_PRUAR</name>